<sequence length="244" mass="26588">MTRVFGEVASTYHDVRPGYPDAVRSAITGYAGGPPRSVVELGAGTGKATAVLTGFGVPYTAVEPDPRMAAVLRANFPAVEVTECTFEEWTPPAGGVDLITCATAWQWMEPETRNRRAYDALVPGGVLAILAHTYGIADTDEAAAIDALYQRFDPDVPRRGEHWVRADLTAAGLWPDVEDRLWHTYPSFSTARYQALVRTFSPFRRHAPEVQGRLLGELEGLIESFGGVLTLDLTTTLTLARRPA</sequence>
<dbReference type="PANTHER" id="PTHR44942">
    <property type="entry name" value="METHYLTRANSF_11 DOMAIN-CONTAINING PROTEIN"/>
    <property type="match status" value="1"/>
</dbReference>
<keyword evidence="5" id="KW-1185">Reference proteome</keyword>
<evidence type="ECO:0000256" key="2">
    <source>
        <dbReference type="ARBA" id="ARBA00022679"/>
    </source>
</evidence>
<protein>
    <recommendedName>
        <fullName evidence="3">Methyltransferase domain-containing protein</fullName>
    </recommendedName>
</protein>
<gene>
    <name evidence="4" type="ORF">Ari01nite_64730</name>
</gene>
<organism evidence="4 5">
    <name type="scientific">Paractinoplanes rishiriensis</name>
    <dbReference type="NCBI Taxonomy" id="1050105"/>
    <lineage>
        <taxon>Bacteria</taxon>
        <taxon>Bacillati</taxon>
        <taxon>Actinomycetota</taxon>
        <taxon>Actinomycetes</taxon>
        <taxon>Micromonosporales</taxon>
        <taxon>Micromonosporaceae</taxon>
        <taxon>Paractinoplanes</taxon>
    </lineage>
</organism>
<dbReference type="CDD" id="cd02440">
    <property type="entry name" value="AdoMet_MTases"/>
    <property type="match status" value="1"/>
</dbReference>
<dbReference type="SUPFAM" id="SSF53335">
    <property type="entry name" value="S-adenosyl-L-methionine-dependent methyltransferases"/>
    <property type="match status" value="1"/>
</dbReference>
<dbReference type="RefSeq" id="WP_203786023.1">
    <property type="nucleotide sequence ID" value="NZ_BOMV01000069.1"/>
</dbReference>
<proteinExistence type="predicted"/>
<dbReference type="GO" id="GO:0008168">
    <property type="term" value="F:methyltransferase activity"/>
    <property type="evidence" value="ECO:0007669"/>
    <property type="project" value="UniProtKB-KW"/>
</dbReference>
<dbReference type="Pfam" id="PF13649">
    <property type="entry name" value="Methyltransf_25"/>
    <property type="match status" value="1"/>
</dbReference>
<dbReference type="Proteomes" id="UP000636960">
    <property type="component" value="Unassembled WGS sequence"/>
</dbReference>
<accession>A0A919MXK4</accession>
<evidence type="ECO:0000259" key="3">
    <source>
        <dbReference type="Pfam" id="PF13649"/>
    </source>
</evidence>
<reference evidence="4" key="1">
    <citation type="submission" date="2021-01" db="EMBL/GenBank/DDBJ databases">
        <title>Whole genome shotgun sequence of Actinoplanes rishiriensis NBRC 108556.</title>
        <authorList>
            <person name="Komaki H."/>
            <person name="Tamura T."/>
        </authorList>
    </citation>
    <scope>NUCLEOTIDE SEQUENCE</scope>
    <source>
        <strain evidence="4">NBRC 108556</strain>
    </source>
</reference>
<evidence type="ECO:0000256" key="1">
    <source>
        <dbReference type="ARBA" id="ARBA00022603"/>
    </source>
</evidence>
<dbReference type="EMBL" id="BOMV01000069">
    <property type="protein sequence ID" value="GIE99008.1"/>
    <property type="molecule type" value="Genomic_DNA"/>
</dbReference>
<dbReference type="GO" id="GO:0032259">
    <property type="term" value="P:methylation"/>
    <property type="evidence" value="ECO:0007669"/>
    <property type="project" value="UniProtKB-KW"/>
</dbReference>
<dbReference type="InterPro" id="IPR051052">
    <property type="entry name" value="Diverse_substrate_MTase"/>
</dbReference>
<feature type="domain" description="Methyltransferase" evidence="3">
    <location>
        <begin position="38"/>
        <end position="125"/>
    </location>
</feature>
<dbReference type="InterPro" id="IPR041698">
    <property type="entry name" value="Methyltransf_25"/>
</dbReference>
<keyword evidence="2" id="KW-0808">Transferase</keyword>
<comment type="caution">
    <text evidence="4">The sequence shown here is derived from an EMBL/GenBank/DDBJ whole genome shotgun (WGS) entry which is preliminary data.</text>
</comment>
<dbReference type="Gene3D" id="3.40.50.150">
    <property type="entry name" value="Vaccinia Virus protein VP39"/>
    <property type="match status" value="1"/>
</dbReference>
<dbReference type="AlphaFoldDB" id="A0A919MXK4"/>
<dbReference type="InterPro" id="IPR029063">
    <property type="entry name" value="SAM-dependent_MTases_sf"/>
</dbReference>
<dbReference type="PANTHER" id="PTHR44942:SF4">
    <property type="entry name" value="METHYLTRANSFERASE TYPE 11 DOMAIN-CONTAINING PROTEIN"/>
    <property type="match status" value="1"/>
</dbReference>
<evidence type="ECO:0000313" key="5">
    <source>
        <dbReference type="Proteomes" id="UP000636960"/>
    </source>
</evidence>
<keyword evidence="1" id="KW-0489">Methyltransferase</keyword>
<name>A0A919MXK4_9ACTN</name>
<evidence type="ECO:0000313" key="4">
    <source>
        <dbReference type="EMBL" id="GIE99008.1"/>
    </source>
</evidence>